<feature type="binding site" evidence="15">
    <location>
        <position position="469"/>
    </location>
    <ligand>
        <name>Mg(2+)</name>
        <dbReference type="ChEBI" id="CHEBI:18420"/>
        <note>shared with alpha subunit</note>
    </ligand>
</feature>
<dbReference type="NCBIfam" id="NF045760">
    <property type="entry name" value="YtpR"/>
    <property type="match status" value="1"/>
</dbReference>
<dbReference type="InterPro" id="IPR045864">
    <property type="entry name" value="aa-tRNA-synth_II/BPL/LPL"/>
</dbReference>
<dbReference type="Proteomes" id="UP001403385">
    <property type="component" value="Unassembled WGS sequence"/>
</dbReference>
<evidence type="ECO:0000256" key="14">
    <source>
        <dbReference type="ARBA" id="ARBA00049255"/>
    </source>
</evidence>
<evidence type="ECO:0000256" key="16">
    <source>
        <dbReference type="PROSITE-ProRule" id="PRU00209"/>
    </source>
</evidence>
<evidence type="ECO:0000256" key="15">
    <source>
        <dbReference type="HAMAP-Rule" id="MF_00283"/>
    </source>
</evidence>
<keyword evidence="5 16" id="KW-0820">tRNA-binding</keyword>
<dbReference type="InterPro" id="IPR002547">
    <property type="entry name" value="tRNA-bd_dom"/>
</dbReference>
<dbReference type="Pfam" id="PF03483">
    <property type="entry name" value="B3_4"/>
    <property type="match status" value="1"/>
</dbReference>
<dbReference type="FunFam" id="3.50.40.10:FF:000001">
    <property type="entry name" value="Phenylalanine--tRNA ligase beta subunit"/>
    <property type="match status" value="1"/>
</dbReference>
<keyword evidence="12 15" id="KW-0648">Protein biosynthesis</keyword>
<dbReference type="SUPFAM" id="SSF54991">
    <property type="entry name" value="Anticodon-binding domain of PheRS"/>
    <property type="match status" value="1"/>
</dbReference>
<dbReference type="GO" id="GO:0006432">
    <property type="term" value="P:phenylalanyl-tRNA aminoacylation"/>
    <property type="evidence" value="ECO:0007669"/>
    <property type="project" value="UniProtKB-UniRule"/>
</dbReference>
<accession>A0AAW9RUQ6</accession>
<comment type="cofactor">
    <cofactor evidence="15">
        <name>Mg(2+)</name>
        <dbReference type="ChEBI" id="CHEBI:18420"/>
    </cofactor>
    <text evidence="15">Binds 2 magnesium ions per tetramer.</text>
</comment>
<organism evidence="20 21">
    <name type="scientific">Rapidithrix thailandica</name>
    <dbReference type="NCBI Taxonomy" id="413964"/>
    <lineage>
        <taxon>Bacteria</taxon>
        <taxon>Pseudomonadati</taxon>
        <taxon>Bacteroidota</taxon>
        <taxon>Cytophagia</taxon>
        <taxon>Cytophagales</taxon>
        <taxon>Flammeovirgaceae</taxon>
        <taxon>Rapidithrix</taxon>
    </lineage>
</organism>
<evidence type="ECO:0000259" key="19">
    <source>
        <dbReference type="PROSITE" id="PS51483"/>
    </source>
</evidence>
<dbReference type="InterPro" id="IPR036690">
    <property type="entry name" value="Fdx_antiC-bd_sf"/>
</dbReference>
<dbReference type="Gene3D" id="3.30.70.380">
    <property type="entry name" value="Ferrodoxin-fold anticodon-binding domain"/>
    <property type="match status" value="1"/>
</dbReference>
<evidence type="ECO:0000256" key="5">
    <source>
        <dbReference type="ARBA" id="ARBA00022555"/>
    </source>
</evidence>
<feature type="domain" description="B5" evidence="19">
    <location>
        <begin position="409"/>
        <end position="485"/>
    </location>
</feature>
<evidence type="ECO:0000256" key="6">
    <source>
        <dbReference type="ARBA" id="ARBA00022598"/>
    </source>
</evidence>
<dbReference type="InterPro" id="IPR012340">
    <property type="entry name" value="NA-bd_OB-fold"/>
</dbReference>
<feature type="domain" description="FDX-ACB" evidence="18">
    <location>
        <begin position="711"/>
        <end position="804"/>
    </location>
</feature>
<dbReference type="GO" id="GO:0005524">
    <property type="term" value="F:ATP binding"/>
    <property type="evidence" value="ECO:0007669"/>
    <property type="project" value="UniProtKB-UniRule"/>
</dbReference>
<dbReference type="CDD" id="cd00769">
    <property type="entry name" value="PheRS_beta_core"/>
    <property type="match status" value="1"/>
</dbReference>
<keyword evidence="6 15" id="KW-0436">Ligase</keyword>
<dbReference type="FunFam" id="2.40.50.140:FF:000045">
    <property type="entry name" value="Phenylalanine--tRNA ligase beta subunit"/>
    <property type="match status" value="1"/>
</dbReference>
<dbReference type="RefSeq" id="WP_346821415.1">
    <property type="nucleotide sequence ID" value="NZ_JBDKWZ010000006.1"/>
</dbReference>
<dbReference type="CDD" id="cd02796">
    <property type="entry name" value="tRNA_bind_bactPheRS"/>
    <property type="match status" value="1"/>
</dbReference>
<dbReference type="HAMAP" id="MF_00283">
    <property type="entry name" value="Phe_tRNA_synth_beta1"/>
    <property type="match status" value="1"/>
</dbReference>
<dbReference type="InterPro" id="IPR009061">
    <property type="entry name" value="DNA-bd_dom_put_sf"/>
</dbReference>
<sequence>MKISLDWLKEYIDIDETAEEIGHMLTMSGLEVEGIEQFETIRGGLSGVVIGEVMECERHPNADKLSVTKVDIGGEELSPIVCGAPNVAKGQKVLVATVGATLYPNGGEAFKIKKAKIRGEVSLGMICAEDELGLGTSHDGIMVLDTILANGTPAAEYLQISSDQVFEIGLTPNRADAASHYGVARDLKVLLDKDLNFPDIASFKPDDTSRTISIEVENPDACPRYAGLTISGVDIKASPDWLQNKLKAVGLSPINNVVDITNYILHGLGQPMHAFDADKVKGDKVIVRNAVDGEIFVTLDGQERTLKGNDLMICNEEKPMCIGGVLGGLDSGVTTLTQNIFLESAYFSADHIRKTAQQHSIKTDASFRFERGTDPNMPVKALKLAAMLIKELAGGKITSEVIDEHHKPVKNFTVEVKYKNVHRLIGKELSKVEIKTILEGLEIGIVEENAEMLTVSVPPYRVDVQREADVIEEILRIHGFNNIELSENLAASYLAEFPKKDPVKIQQKTTEMLVGAGYQEIMTNSLTKAQYAEALDGVEASENVHILNYLSEDLAVMRQSLMFSGLETIAHNVNRQQHNLKLFEFGKVYQQKGDKYTERKQLAILVSGNQAEESWLQASGKADYYTLASIVSKVMQRLGLDKFQQQSFDQKKGLDYGLELLINNQVVGRVGKVNAKLAKLAEVKQEVFYAELEWDALLKIYSGETSYQEISKFPAVRRDLSLVMSRNVTFDQIKDLAFKTERKLLKEINVFDVYEGENLGDNKKSYSVSFILHDDYKTLTDKVIDKTMNRLIGAYEKQLNILIRK</sequence>
<dbReference type="InterPro" id="IPR005146">
    <property type="entry name" value="B3/B4_tRNA-bd"/>
</dbReference>
<evidence type="ECO:0000256" key="12">
    <source>
        <dbReference type="ARBA" id="ARBA00022917"/>
    </source>
</evidence>
<gene>
    <name evidence="15 20" type="primary">pheT</name>
    <name evidence="20" type="ORF">AAG747_11995</name>
</gene>
<dbReference type="PROSITE" id="PS51483">
    <property type="entry name" value="B5"/>
    <property type="match status" value="1"/>
</dbReference>
<dbReference type="GO" id="GO:0000287">
    <property type="term" value="F:magnesium ion binding"/>
    <property type="evidence" value="ECO:0007669"/>
    <property type="project" value="UniProtKB-UniRule"/>
</dbReference>
<dbReference type="Gene3D" id="3.30.56.10">
    <property type="match status" value="2"/>
</dbReference>
<evidence type="ECO:0000256" key="8">
    <source>
        <dbReference type="ARBA" id="ARBA00022741"/>
    </source>
</evidence>
<dbReference type="InterPro" id="IPR005147">
    <property type="entry name" value="tRNA_synthase_B5-dom"/>
</dbReference>
<evidence type="ECO:0000256" key="11">
    <source>
        <dbReference type="ARBA" id="ARBA00022884"/>
    </source>
</evidence>
<dbReference type="SMART" id="SM00896">
    <property type="entry name" value="FDX-ACB"/>
    <property type="match status" value="1"/>
</dbReference>
<evidence type="ECO:0000256" key="1">
    <source>
        <dbReference type="ARBA" id="ARBA00004496"/>
    </source>
</evidence>
<keyword evidence="8 15" id="KW-0547">Nucleotide-binding</keyword>
<dbReference type="Gene3D" id="3.30.930.10">
    <property type="entry name" value="Bira Bifunctional Protein, Domain 2"/>
    <property type="match status" value="1"/>
</dbReference>
<dbReference type="SUPFAM" id="SSF50249">
    <property type="entry name" value="Nucleic acid-binding proteins"/>
    <property type="match status" value="1"/>
</dbReference>
<dbReference type="Gene3D" id="3.50.40.10">
    <property type="entry name" value="Phenylalanyl-trna Synthetase, Chain B, domain 3"/>
    <property type="match status" value="1"/>
</dbReference>
<feature type="binding site" evidence="15">
    <location>
        <position position="473"/>
    </location>
    <ligand>
        <name>Mg(2+)</name>
        <dbReference type="ChEBI" id="CHEBI:18420"/>
        <note>shared with alpha subunit</note>
    </ligand>
</feature>
<dbReference type="PROSITE" id="PS50886">
    <property type="entry name" value="TRBD"/>
    <property type="match status" value="1"/>
</dbReference>
<dbReference type="NCBIfam" id="TIGR00472">
    <property type="entry name" value="pheT_bact"/>
    <property type="match status" value="1"/>
</dbReference>
<name>A0AAW9RUQ6_9BACT</name>
<keyword evidence="4 15" id="KW-0963">Cytoplasm</keyword>
<comment type="similarity">
    <text evidence="2 15">Belongs to the phenylalanyl-tRNA synthetase beta subunit family. Type 1 subfamily.</text>
</comment>
<dbReference type="InterPro" id="IPR041616">
    <property type="entry name" value="PheRS_beta_core"/>
</dbReference>
<dbReference type="InterPro" id="IPR033714">
    <property type="entry name" value="tRNA_bind_bactPheRS"/>
</dbReference>
<evidence type="ECO:0000256" key="10">
    <source>
        <dbReference type="ARBA" id="ARBA00022842"/>
    </source>
</evidence>
<keyword evidence="13 15" id="KW-0030">Aminoacyl-tRNA synthetase</keyword>
<feature type="domain" description="TRNA-binding" evidence="17">
    <location>
        <begin position="42"/>
        <end position="155"/>
    </location>
</feature>
<dbReference type="InterPro" id="IPR045060">
    <property type="entry name" value="Phe-tRNA-ligase_IIc_bsu"/>
</dbReference>
<evidence type="ECO:0000256" key="7">
    <source>
        <dbReference type="ARBA" id="ARBA00022723"/>
    </source>
</evidence>
<dbReference type="SUPFAM" id="SSF46955">
    <property type="entry name" value="Putative DNA-binding domain"/>
    <property type="match status" value="1"/>
</dbReference>
<dbReference type="GO" id="GO:0000049">
    <property type="term" value="F:tRNA binding"/>
    <property type="evidence" value="ECO:0007669"/>
    <property type="project" value="UniProtKB-UniRule"/>
</dbReference>
<dbReference type="InterPro" id="IPR004532">
    <property type="entry name" value="Phe-tRNA-ligase_IIc_bsu_bact"/>
</dbReference>
<evidence type="ECO:0000256" key="3">
    <source>
        <dbReference type="ARBA" id="ARBA00011209"/>
    </source>
</evidence>
<dbReference type="PROSITE" id="PS51447">
    <property type="entry name" value="FDX_ACB"/>
    <property type="match status" value="1"/>
</dbReference>
<feature type="binding site" evidence="15">
    <location>
        <position position="472"/>
    </location>
    <ligand>
        <name>Mg(2+)</name>
        <dbReference type="ChEBI" id="CHEBI:18420"/>
        <note>shared with alpha subunit</note>
    </ligand>
</feature>
<comment type="caution">
    <text evidence="20">The sequence shown here is derived from an EMBL/GenBank/DDBJ whole genome shotgun (WGS) entry which is preliminary data.</text>
</comment>
<dbReference type="SUPFAM" id="SSF55681">
    <property type="entry name" value="Class II aaRS and biotin synthetases"/>
    <property type="match status" value="1"/>
</dbReference>
<keyword evidence="7 15" id="KW-0479">Metal-binding</keyword>
<comment type="catalytic activity">
    <reaction evidence="14 15">
        <text>tRNA(Phe) + L-phenylalanine + ATP = L-phenylalanyl-tRNA(Phe) + AMP + diphosphate + H(+)</text>
        <dbReference type="Rhea" id="RHEA:19413"/>
        <dbReference type="Rhea" id="RHEA-COMP:9668"/>
        <dbReference type="Rhea" id="RHEA-COMP:9699"/>
        <dbReference type="ChEBI" id="CHEBI:15378"/>
        <dbReference type="ChEBI" id="CHEBI:30616"/>
        <dbReference type="ChEBI" id="CHEBI:33019"/>
        <dbReference type="ChEBI" id="CHEBI:58095"/>
        <dbReference type="ChEBI" id="CHEBI:78442"/>
        <dbReference type="ChEBI" id="CHEBI:78531"/>
        <dbReference type="ChEBI" id="CHEBI:456215"/>
        <dbReference type="EC" id="6.1.1.20"/>
    </reaction>
</comment>
<evidence type="ECO:0000256" key="9">
    <source>
        <dbReference type="ARBA" id="ARBA00022840"/>
    </source>
</evidence>
<dbReference type="GO" id="GO:0004826">
    <property type="term" value="F:phenylalanine-tRNA ligase activity"/>
    <property type="evidence" value="ECO:0007669"/>
    <property type="project" value="UniProtKB-UniRule"/>
</dbReference>
<proteinExistence type="inferred from homology"/>
<dbReference type="PANTHER" id="PTHR10947:SF0">
    <property type="entry name" value="PHENYLALANINE--TRNA LIGASE BETA SUBUNIT"/>
    <property type="match status" value="1"/>
</dbReference>
<keyword evidence="11 16" id="KW-0694">RNA-binding</keyword>
<feature type="binding site" evidence="15">
    <location>
        <position position="463"/>
    </location>
    <ligand>
        <name>Mg(2+)</name>
        <dbReference type="ChEBI" id="CHEBI:18420"/>
        <note>shared with alpha subunit</note>
    </ligand>
</feature>
<dbReference type="InterPro" id="IPR005121">
    <property type="entry name" value="Fdx_antiC-bd"/>
</dbReference>
<dbReference type="Pfam" id="PF03147">
    <property type="entry name" value="FDX-ACB"/>
    <property type="match status" value="1"/>
</dbReference>
<dbReference type="Pfam" id="PF03484">
    <property type="entry name" value="B5"/>
    <property type="match status" value="1"/>
</dbReference>
<evidence type="ECO:0000313" key="20">
    <source>
        <dbReference type="EMBL" id="MEN7548637.1"/>
    </source>
</evidence>
<reference evidence="20 21" key="1">
    <citation type="submission" date="2024-04" db="EMBL/GenBank/DDBJ databases">
        <title>Novel genus in family Flammeovirgaceae.</title>
        <authorList>
            <person name="Nguyen T.H."/>
            <person name="Vuong T.Q."/>
            <person name="Le H."/>
            <person name="Kim S.-G."/>
        </authorList>
    </citation>
    <scope>NUCLEOTIDE SEQUENCE [LARGE SCALE GENOMIC DNA]</scope>
    <source>
        <strain evidence="20 21">JCM 23209</strain>
    </source>
</reference>
<dbReference type="Gene3D" id="2.40.50.140">
    <property type="entry name" value="Nucleic acid-binding proteins"/>
    <property type="match status" value="1"/>
</dbReference>
<evidence type="ECO:0000256" key="4">
    <source>
        <dbReference type="ARBA" id="ARBA00022490"/>
    </source>
</evidence>
<evidence type="ECO:0000256" key="2">
    <source>
        <dbReference type="ARBA" id="ARBA00008653"/>
    </source>
</evidence>
<dbReference type="SMART" id="SM00874">
    <property type="entry name" value="B5"/>
    <property type="match status" value="1"/>
</dbReference>
<dbReference type="PANTHER" id="PTHR10947">
    <property type="entry name" value="PHENYLALANYL-TRNA SYNTHETASE BETA CHAIN AND LEUCINE-RICH REPEAT-CONTAINING PROTEIN 47"/>
    <property type="match status" value="1"/>
</dbReference>
<dbReference type="Pfam" id="PF17759">
    <property type="entry name" value="tRNA_synthFbeta"/>
    <property type="match status" value="1"/>
</dbReference>
<dbReference type="SMART" id="SM00873">
    <property type="entry name" value="B3_4"/>
    <property type="match status" value="1"/>
</dbReference>
<comment type="subunit">
    <text evidence="3 15">Tetramer of two alpha and two beta subunits.</text>
</comment>
<dbReference type="SUPFAM" id="SSF56037">
    <property type="entry name" value="PheT/TilS domain"/>
    <property type="match status" value="1"/>
</dbReference>
<evidence type="ECO:0000313" key="21">
    <source>
        <dbReference type="Proteomes" id="UP001403385"/>
    </source>
</evidence>
<keyword evidence="9 15" id="KW-0067">ATP-binding</keyword>
<keyword evidence="21" id="KW-1185">Reference proteome</keyword>
<evidence type="ECO:0000256" key="13">
    <source>
        <dbReference type="ARBA" id="ARBA00023146"/>
    </source>
</evidence>
<evidence type="ECO:0000259" key="18">
    <source>
        <dbReference type="PROSITE" id="PS51447"/>
    </source>
</evidence>
<dbReference type="GO" id="GO:0009328">
    <property type="term" value="C:phenylalanine-tRNA ligase complex"/>
    <property type="evidence" value="ECO:0007669"/>
    <property type="project" value="TreeGrafter"/>
</dbReference>
<dbReference type="InterPro" id="IPR020825">
    <property type="entry name" value="Phe-tRNA_synthase-like_B3/B4"/>
</dbReference>
<comment type="subcellular location">
    <subcellularLocation>
        <location evidence="1 15">Cytoplasm</location>
    </subcellularLocation>
</comment>
<dbReference type="FunFam" id="3.30.70.380:FF:000001">
    <property type="entry name" value="Phenylalanine--tRNA ligase beta subunit"/>
    <property type="match status" value="1"/>
</dbReference>
<keyword evidence="10 15" id="KW-0460">Magnesium</keyword>
<evidence type="ECO:0000259" key="17">
    <source>
        <dbReference type="PROSITE" id="PS50886"/>
    </source>
</evidence>
<dbReference type="AlphaFoldDB" id="A0AAW9RUQ6"/>
<dbReference type="EMBL" id="JBDKWZ010000006">
    <property type="protein sequence ID" value="MEN7548637.1"/>
    <property type="molecule type" value="Genomic_DNA"/>
</dbReference>
<dbReference type="EC" id="6.1.1.20" evidence="15"/>
<dbReference type="Pfam" id="PF01588">
    <property type="entry name" value="tRNA_bind"/>
    <property type="match status" value="1"/>
</dbReference>
<protein>
    <recommendedName>
        <fullName evidence="15">Phenylalanine--tRNA ligase beta subunit</fullName>
        <ecNumber evidence="15">6.1.1.20</ecNumber>
    </recommendedName>
    <alternativeName>
        <fullName evidence="15">Phenylalanyl-tRNA synthetase beta subunit</fullName>
        <shortName evidence="15">PheRS</shortName>
    </alternativeName>
</protein>